<proteinExistence type="predicted"/>
<reference evidence="1 2" key="2">
    <citation type="submission" date="2018-11" db="EMBL/GenBank/DDBJ databases">
        <authorList>
            <consortium name="Pathogen Informatics"/>
        </authorList>
    </citation>
    <scope>NUCLEOTIDE SEQUENCE [LARGE SCALE GENOMIC DNA]</scope>
</reference>
<gene>
    <name evidence="1" type="ORF">GPUH_LOCUS6641</name>
</gene>
<reference evidence="3" key="1">
    <citation type="submission" date="2016-06" db="UniProtKB">
        <authorList>
            <consortium name="WormBaseParasite"/>
        </authorList>
    </citation>
    <scope>IDENTIFICATION</scope>
</reference>
<accession>A0A183DD48</accession>
<dbReference type="Proteomes" id="UP000271098">
    <property type="component" value="Unassembled WGS sequence"/>
</dbReference>
<sequence>MTFRSGHNVTIYMEQYGEAIDFGNGIKQWYINMIGKHN</sequence>
<keyword evidence="2" id="KW-1185">Reference proteome</keyword>
<evidence type="ECO:0000313" key="1">
    <source>
        <dbReference type="EMBL" id="VDK55428.1"/>
    </source>
</evidence>
<protein>
    <submittedName>
        <fullName evidence="3">3-dmu-9_3-mt domain-containing protein</fullName>
    </submittedName>
</protein>
<dbReference type="WBParaSite" id="GPUH_0000664801-mRNA-1">
    <property type="protein sequence ID" value="GPUH_0000664801-mRNA-1"/>
    <property type="gene ID" value="GPUH_0000664801"/>
</dbReference>
<name>A0A183DD48_9BILA</name>
<organism evidence="3">
    <name type="scientific">Gongylonema pulchrum</name>
    <dbReference type="NCBI Taxonomy" id="637853"/>
    <lineage>
        <taxon>Eukaryota</taxon>
        <taxon>Metazoa</taxon>
        <taxon>Ecdysozoa</taxon>
        <taxon>Nematoda</taxon>
        <taxon>Chromadorea</taxon>
        <taxon>Rhabditida</taxon>
        <taxon>Spirurina</taxon>
        <taxon>Spiruromorpha</taxon>
        <taxon>Spiruroidea</taxon>
        <taxon>Gongylonematidae</taxon>
        <taxon>Gongylonema</taxon>
    </lineage>
</organism>
<dbReference type="AlphaFoldDB" id="A0A183DD48"/>
<evidence type="ECO:0000313" key="2">
    <source>
        <dbReference type="Proteomes" id="UP000271098"/>
    </source>
</evidence>
<dbReference type="EMBL" id="UYRT01015905">
    <property type="protein sequence ID" value="VDK55428.1"/>
    <property type="molecule type" value="Genomic_DNA"/>
</dbReference>
<evidence type="ECO:0000313" key="3">
    <source>
        <dbReference type="WBParaSite" id="GPUH_0000664801-mRNA-1"/>
    </source>
</evidence>